<accession>A0A5D3BMQ2</accession>
<dbReference type="GO" id="GO:0005739">
    <property type="term" value="C:mitochondrion"/>
    <property type="evidence" value="ECO:0007669"/>
    <property type="project" value="GOC"/>
</dbReference>
<evidence type="ECO:0000313" key="5">
    <source>
        <dbReference type="EMBL" id="TYK01091.1"/>
    </source>
</evidence>
<keyword evidence="2" id="KW-1278">Translocase</keyword>
<comment type="similarity">
    <text evidence="1">Belongs to the complex I 49 kDa subunit family.</text>
</comment>
<dbReference type="EMBL" id="SSTD01016369">
    <property type="protein sequence ID" value="TYK01091.1"/>
    <property type="molecule type" value="Genomic_DNA"/>
</dbReference>
<evidence type="ECO:0000256" key="3">
    <source>
        <dbReference type="ARBA" id="ARBA00023027"/>
    </source>
</evidence>
<evidence type="ECO:0000313" key="6">
    <source>
        <dbReference type="Proteomes" id="UP000321947"/>
    </source>
</evidence>
<feature type="domain" description="NADH-quinone oxidoreductase subunit D" evidence="4">
    <location>
        <begin position="58"/>
        <end position="138"/>
    </location>
</feature>
<keyword evidence="5" id="KW-0830">Ubiquinone</keyword>
<sequence length="140" mass="16362">MSYIRPNTNYNEPTLKYNGRKIKPKAQSSFLFRKFFASSYGVQTHIRIDRGRKGLDRVCWDLRRAAPYDVHDQLDPDVPVGTRGDRYDRYCIRIEEMRQSVRIIVQCPNQMPSGMIKADDRKLCPPSRSRMKLSMESCAV</sequence>
<dbReference type="GO" id="GO:0016651">
    <property type="term" value="F:oxidoreductase activity, acting on NAD(P)H"/>
    <property type="evidence" value="ECO:0007669"/>
    <property type="project" value="InterPro"/>
</dbReference>
<dbReference type="SUPFAM" id="SSF56762">
    <property type="entry name" value="HydB/Nqo4-like"/>
    <property type="match status" value="1"/>
</dbReference>
<dbReference type="GO" id="GO:0051287">
    <property type="term" value="F:NAD binding"/>
    <property type="evidence" value="ECO:0007669"/>
    <property type="project" value="InterPro"/>
</dbReference>
<dbReference type="Gene3D" id="1.10.645.10">
    <property type="entry name" value="Cytochrome-c3 Hydrogenase, chain B"/>
    <property type="match status" value="1"/>
</dbReference>
<dbReference type="InterPro" id="IPR001135">
    <property type="entry name" value="NADH_Q_OxRdtase_suD"/>
</dbReference>
<organism evidence="5 6">
    <name type="scientific">Cucumis melo var. makuwa</name>
    <name type="common">Oriental melon</name>
    <dbReference type="NCBI Taxonomy" id="1194695"/>
    <lineage>
        <taxon>Eukaryota</taxon>
        <taxon>Viridiplantae</taxon>
        <taxon>Streptophyta</taxon>
        <taxon>Embryophyta</taxon>
        <taxon>Tracheophyta</taxon>
        <taxon>Spermatophyta</taxon>
        <taxon>Magnoliopsida</taxon>
        <taxon>eudicotyledons</taxon>
        <taxon>Gunneridae</taxon>
        <taxon>Pentapetalae</taxon>
        <taxon>rosids</taxon>
        <taxon>fabids</taxon>
        <taxon>Cucurbitales</taxon>
        <taxon>Cucurbitaceae</taxon>
        <taxon>Benincaseae</taxon>
        <taxon>Cucumis</taxon>
    </lineage>
</organism>
<gene>
    <name evidence="5" type="ORF">E5676_scaffold264G001180</name>
</gene>
<dbReference type="PANTHER" id="PTHR11993:SF10">
    <property type="entry name" value="NADH DEHYDROGENASE [UBIQUINONE] IRON-SULFUR PROTEIN 2, MITOCHONDRIAL"/>
    <property type="match status" value="1"/>
</dbReference>
<dbReference type="AlphaFoldDB" id="A0A5D3BMQ2"/>
<dbReference type="Pfam" id="PF00346">
    <property type="entry name" value="Complex1_49kDa"/>
    <property type="match status" value="1"/>
</dbReference>
<name>A0A5D3BMQ2_CUCMM</name>
<comment type="caution">
    <text evidence="5">The sequence shown here is derived from an EMBL/GenBank/DDBJ whole genome shotgun (WGS) entry which is preliminary data.</text>
</comment>
<dbReference type="InterPro" id="IPR022885">
    <property type="entry name" value="NDH1_su_D/H"/>
</dbReference>
<proteinExistence type="inferred from homology"/>
<keyword evidence="3" id="KW-0520">NAD</keyword>
<evidence type="ECO:0000256" key="1">
    <source>
        <dbReference type="ARBA" id="ARBA00005769"/>
    </source>
</evidence>
<dbReference type="InterPro" id="IPR029014">
    <property type="entry name" value="NiFe-Hase_large"/>
</dbReference>
<dbReference type="Proteomes" id="UP000321947">
    <property type="component" value="Unassembled WGS sequence"/>
</dbReference>
<dbReference type="PANTHER" id="PTHR11993">
    <property type="entry name" value="NADH-UBIQUINONE OXIDOREDUCTASE 49 KDA SUBUNIT"/>
    <property type="match status" value="1"/>
</dbReference>
<dbReference type="GO" id="GO:0048038">
    <property type="term" value="F:quinone binding"/>
    <property type="evidence" value="ECO:0007669"/>
    <property type="project" value="InterPro"/>
</dbReference>
<evidence type="ECO:0000256" key="2">
    <source>
        <dbReference type="ARBA" id="ARBA00022967"/>
    </source>
</evidence>
<evidence type="ECO:0000259" key="4">
    <source>
        <dbReference type="Pfam" id="PF00346"/>
    </source>
</evidence>
<protein>
    <submittedName>
        <fullName evidence="5">Nadh dehydrogenase (Ubiquinone) iron-sulfur protein 2</fullName>
    </submittedName>
</protein>
<dbReference type="GO" id="GO:0006120">
    <property type="term" value="P:mitochondrial electron transport, NADH to ubiquinone"/>
    <property type="evidence" value="ECO:0007669"/>
    <property type="project" value="TreeGrafter"/>
</dbReference>
<reference evidence="5 6" key="1">
    <citation type="submission" date="2019-08" db="EMBL/GenBank/DDBJ databases">
        <title>Draft genome sequences of two oriental melons (Cucumis melo L. var makuwa).</title>
        <authorList>
            <person name="Kwon S.-Y."/>
        </authorList>
    </citation>
    <scope>NUCLEOTIDE SEQUENCE [LARGE SCALE GENOMIC DNA]</scope>
    <source>
        <strain evidence="6">cv. Chang Bougi</strain>
        <tissue evidence="5">Leaf</tissue>
    </source>
</reference>